<gene>
    <name evidence="3" type="ORF">GCM10011410_27770</name>
</gene>
<dbReference type="RefSeq" id="WP_188676149.1">
    <property type="nucleotide sequence ID" value="NZ_BMJH01000003.1"/>
</dbReference>
<dbReference type="EMBL" id="BMJH01000003">
    <property type="protein sequence ID" value="GGC73105.1"/>
    <property type="molecule type" value="Genomic_DNA"/>
</dbReference>
<sequence length="177" mass="19000">MTSSFDLSVLEWFISQRTPALDAFFSTITYLGSAIAIGIIATIAAVFAFVQHKRTDAVLIVVTVTSGWTLMVGLKFLANRDRPGPELALIEVANSAFPSGHAMMATILAIVLAATVVKTKLAWPLLAVLPLLVGVSRVYLGVHWPTDALAGWAVGFAWGFACVALHHALRPAEFRKP</sequence>
<dbReference type="CDD" id="cd03392">
    <property type="entry name" value="PAP2_like_2"/>
    <property type="match status" value="1"/>
</dbReference>
<feature type="transmembrane region" description="Helical" evidence="1">
    <location>
        <begin position="148"/>
        <end position="169"/>
    </location>
</feature>
<evidence type="ECO:0000313" key="4">
    <source>
        <dbReference type="Proteomes" id="UP000641514"/>
    </source>
</evidence>
<feature type="transmembrane region" description="Helical" evidence="1">
    <location>
        <begin position="124"/>
        <end position="142"/>
    </location>
</feature>
<dbReference type="Proteomes" id="UP000641514">
    <property type="component" value="Unassembled WGS sequence"/>
</dbReference>
<protein>
    <recommendedName>
        <fullName evidence="2">Phosphatidic acid phosphatase type 2/haloperoxidase domain-containing protein</fullName>
    </recommendedName>
</protein>
<organism evidence="3 4">
    <name type="scientific">Hoyosella rhizosphaerae</name>
    <dbReference type="NCBI Taxonomy" id="1755582"/>
    <lineage>
        <taxon>Bacteria</taxon>
        <taxon>Bacillati</taxon>
        <taxon>Actinomycetota</taxon>
        <taxon>Actinomycetes</taxon>
        <taxon>Mycobacteriales</taxon>
        <taxon>Hoyosellaceae</taxon>
        <taxon>Hoyosella</taxon>
    </lineage>
</organism>
<dbReference type="PANTHER" id="PTHR14969:SF13">
    <property type="entry name" value="AT30094P"/>
    <property type="match status" value="1"/>
</dbReference>
<reference evidence="3" key="1">
    <citation type="journal article" date="2014" name="Int. J. Syst. Evol. Microbiol.">
        <title>Complete genome sequence of Corynebacterium casei LMG S-19264T (=DSM 44701T), isolated from a smear-ripened cheese.</title>
        <authorList>
            <consortium name="US DOE Joint Genome Institute (JGI-PGF)"/>
            <person name="Walter F."/>
            <person name="Albersmeier A."/>
            <person name="Kalinowski J."/>
            <person name="Ruckert C."/>
        </authorList>
    </citation>
    <scope>NUCLEOTIDE SEQUENCE</scope>
    <source>
        <strain evidence="3">CGMCC 1.15478</strain>
    </source>
</reference>
<feature type="domain" description="Phosphatidic acid phosphatase type 2/haloperoxidase" evidence="2">
    <location>
        <begin position="57"/>
        <end position="163"/>
    </location>
</feature>
<keyword evidence="1" id="KW-0472">Membrane</keyword>
<keyword evidence="1" id="KW-0812">Transmembrane</keyword>
<evidence type="ECO:0000256" key="1">
    <source>
        <dbReference type="SAM" id="Phobius"/>
    </source>
</evidence>
<evidence type="ECO:0000259" key="2">
    <source>
        <dbReference type="SMART" id="SM00014"/>
    </source>
</evidence>
<keyword evidence="1" id="KW-1133">Transmembrane helix</keyword>
<comment type="caution">
    <text evidence="3">The sequence shown here is derived from an EMBL/GenBank/DDBJ whole genome shotgun (WGS) entry which is preliminary data.</text>
</comment>
<dbReference type="InterPro" id="IPR000326">
    <property type="entry name" value="PAP2/HPO"/>
</dbReference>
<evidence type="ECO:0000313" key="3">
    <source>
        <dbReference type="EMBL" id="GGC73105.1"/>
    </source>
</evidence>
<dbReference type="SMART" id="SM00014">
    <property type="entry name" value="acidPPc"/>
    <property type="match status" value="1"/>
</dbReference>
<dbReference type="InterPro" id="IPR036938">
    <property type="entry name" value="PAP2/HPO_sf"/>
</dbReference>
<keyword evidence="4" id="KW-1185">Reference proteome</keyword>
<accession>A0A916UH23</accession>
<dbReference type="PANTHER" id="PTHR14969">
    <property type="entry name" value="SPHINGOSINE-1-PHOSPHATE PHOSPHOHYDROLASE"/>
    <property type="match status" value="1"/>
</dbReference>
<feature type="transmembrane region" description="Helical" evidence="1">
    <location>
        <begin position="98"/>
        <end position="117"/>
    </location>
</feature>
<dbReference type="Pfam" id="PF01569">
    <property type="entry name" value="PAP2"/>
    <property type="match status" value="1"/>
</dbReference>
<proteinExistence type="predicted"/>
<dbReference type="Gene3D" id="1.20.144.10">
    <property type="entry name" value="Phosphatidic acid phosphatase type 2/haloperoxidase"/>
    <property type="match status" value="2"/>
</dbReference>
<reference evidence="3" key="2">
    <citation type="submission" date="2020-09" db="EMBL/GenBank/DDBJ databases">
        <authorList>
            <person name="Sun Q."/>
            <person name="Zhou Y."/>
        </authorList>
    </citation>
    <scope>NUCLEOTIDE SEQUENCE</scope>
    <source>
        <strain evidence="3">CGMCC 1.15478</strain>
    </source>
</reference>
<feature type="transmembrane region" description="Helical" evidence="1">
    <location>
        <begin position="28"/>
        <end position="50"/>
    </location>
</feature>
<dbReference type="AlphaFoldDB" id="A0A916UH23"/>
<dbReference type="SUPFAM" id="SSF48317">
    <property type="entry name" value="Acid phosphatase/Vanadium-dependent haloperoxidase"/>
    <property type="match status" value="1"/>
</dbReference>
<name>A0A916UH23_9ACTN</name>
<feature type="transmembrane region" description="Helical" evidence="1">
    <location>
        <begin position="57"/>
        <end position="78"/>
    </location>
</feature>